<dbReference type="EMBL" id="APAU02000030">
    <property type="protein sequence ID" value="EUB60500.1"/>
    <property type="molecule type" value="Genomic_DNA"/>
</dbReference>
<evidence type="ECO:0000313" key="2">
    <source>
        <dbReference type="Proteomes" id="UP000019149"/>
    </source>
</evidence>
<dbReference type="Proteomes" id="UP000019149">
    <property type="component" value="Unassembled WGS sequence"/>
</dbReference>
<dbReference type="KEGG" id="egl:EGR_04694"/>
<name>W6UG77_ECHGR</name>
<dbReference type="RefSeq" id="XP_024351696.1">
    <property type="nucleotide sequence ID" value="XM_024493943.1"/>
</dbReference>
<dbReference type="AlphaFoldDB" id="W6UG77"/>
<reference evidence="1 2" key="1">
    <citation type="journal article" date="2013" name="Nat. Genet.">
        <title>The genome of the hydatid tapeworm Echinococcus granulosus.</title>
        <authorList>
            <person name="Zheng H."/>
            <person name="Zhang W."/>
            <person name="Zhang L."/>
            <person name="Zhang Z."/>
            <person name="Li J."/>
            <person name="Lu G."/>
            <person name="Zhu Y."/>
            <person name="Wang Y."/>
            <person name="Huang Y."/>
            <person name="Liu J."/>
            <person name="Kang H."/>
            <person name="Chen J."/>
            <person name="Wang L."/>
            <person name="Chen A."/>
            <person name="Yu S."/>
            <person name="Gao Z."/>
            <person name="Jin L."/>
            <person name="Gu W."/>
            <person name="Wang Z."/>
            <person name="Zhao L."/>
            <person name="Shi B."/>
            <person name="Wen H."/>
            <person name="Lin R."/>
            <person name="Jones M.K."/>
            <person name="Brejova B."/>
            <person name="Vinar T."/>
            <person name="Zhao G."/>
            <person name="McManus D.P."/>
            <person name="Chen Z."/>
            <person name="Zhou Y."/>
            <person name="Wang S."/>
        </authorList>
    </citation>
    <scope>NUCLEOTIDE SEQUENCE [LARGE SCALE GENOMIC DNA]</scope>
</reference>
<keyword evidence="2" id="KW-1185">Reference proteome</keyword>
<organism evidence="1 2">
    <name type="scientific">Echinococcus granulosus</name>
    <name type="common">Hydatid tapeworm</name>
    <dbReference type="NCBI Taxonomy" id="6210"/>
    <lineage>
        <taxon>Eukaryota</taxon>
        <taxon>Metazoa</taxon>
        <taxon>Spiralia</taxon>
        <taxon>Lophotrochozoa</taxon>
        <taxon>Platyhelminthes</taxon>
        <taxon>Cestoda</taxon>
        <taxon>Eucestoda</taxon>
        <taxon>Cyclophyllidea</taxon>
        <taxon>Taeniidae</taxon>
        <taxon>Echinococcus</taxon>
        <taxon>Echinococcus granulosus group</taxon>
    </lineage>
</organism>
<dbReference type="GeneID" id="36340409"/>
<dbReference type="CTD" id="36340409"/>
<evidence type="ECO:0000313" key="1">
    <source>
        <dbReference type="EMBL" id="EUB60500.1"/>
    </source>
</evidence>
<comment type="caution">
    <text evidence="1">The sequence shown here is derived from an EMBL/GenBank/DDBJ whole genome shotgun (WGS) entry which is preliminary data.</text>
</comment>
<proteinExistence type="predicted"/>
<gene>
    <name evidence="1" type="ORF">EGR_04694</name>
</gene>
<sequence length="70" mass="7610">MEVITRHTQLATTLSITWDTAVVVAATKSDPNSAVPPTLSESSRVAIRKYERADGFDAIGPLEDKHSERA</sequence>
<protein>
    <submittedName>
        <fullName evidence="1">Uncharacterized protein</fullName>
    </submittedName>
</protein>
<accession>W6UG77</accession>